<evidence type="ECO:0000256" key="3">
    <source>
        <dbReference type="ARBA" id="ARBA00022692"/>
    </source>
</evidence>
<dbReference type="PANTHER" id="PTHR32309:SF13">
    <property type="entry name" value="FERRIC ENTEROBACTIN TRANSPORT PROTEIN FEPE"/>
    <property type="match status" value="1"/>
</dbReference>
<feature type="coiled-coil region" evidence="6">
    <location>
        <begin position="165"/>
        <end position="199"/>
    </location>
</feature>
<comment type="subcellular location">
    <subcellularLocation>
        <location evidence="1">Cell membrane</location>
        <topology evidence="1">Multi-pass membrane protein</topology>
    </subcellularLocation>
</comment>
<dbReference type="STRING" id="667014.Thein_1158"/>
<reference evidence="10" key="1">
    <citation type="submission" date="2011-04" db="EMBL/GenBank/DDBJ databases">
        <title>The complete genome of Thermodesulfatator indicus DSM 15286.</title>
        <authorList>
            <person name="Lucas S."/>
            <person name="Copeland A."/>
            <person name="Lapidus A."/>
            <person name="Bruce D."/>
            <person name="Goodwin L."/>
            <person name="Pitluck S."/>
            <person name="Peters L."/>
            <person name="Kyrpides N."/>
            <person name="Mavromatis K."/>
            <person name="Pagani I."/>
            <person name="Ivanova N."/>
            <person name="Saunders L."/>
            <person name="Detter J.C."/>
            <person name="Tapia R."/>
            <person name="Han C."/>
            <person name="Land M."/>
            <person name="Hauser L."/>
            <person name="Markowitz V."/>
            <person name="Cheng J.-F."/>
            <person name="Hugenholtz P."/>
            <person name="Woyke T."/>
            <person name="Wu D."/>
            <person name="Spring S."/>
            <person name="Schroeder M."/>
            <person name="Brambilla E."/>
            <person name="Klenk H.-P."/>
            <person name="Eisen J.A."/>
        </authorList>
    </citation>
    <scope>NUCLEOTIDE SEQUENCE [LARGE SCALE GENOMIC DNA]</scope>
    <source>
        <strain evidence="10">DSM 15286 / JCM 11887 / CIR29812</strain>
    </source>
</reference>
<dbReference type="eggNOG" id="COG3206">
    <property type="taxonomic scope" value="Bacteria"/>
</dbReference>
<sequence>MSERKTEGENNINRQMPLYPPYPPYYDEDEIDLYELWLTLKKRKLYIFATTLLFVLIALAFAFISPKIYKSEAGFLSEMTDSSGSVDSSIPFLLKKKIDTLNSLLKERRLAELSHKLKVKEDIINQVVNLEANIPRNNKNLVLLTVETKDPNIIPEITNKILAYLNNTEFIKDKIETEKEKLLKEIASIKKNIDILKNLQKKVLQNPTQYKDVNPYDIAKTIVELESNLIESQTRLARLKGVELAITPVIPQKPYKPKAKLILAVALVSGLFLGIFLAFFAEWLENAKKRYEKDNP</sequence>
<keyword evidence="2" id="KW-1003">Cell membrane</keyword>
<dbReference type="PaxDb" id="667014-Thein_1158"/>
<evidence type="ECO:0000256" key="2">
    <source>
        <dbReference type="ARBA" id="ARBA00022475"/>
    </source>
</evidence>
<evidence type="ECO:0000256" key="5">
    <source>
        <dbReference type="ARBA" id="ARBA00023136"/>
    </source>
</evidence>
<dbReference type="RefSeq" id="WP_013907768.1">
    <property type="nucleotide sequence ID" value="NC_015681.1"/>
</dbReference>
<accession>F8A833</accession>
<evidence type="ECO:0000256" key="4">
    <source>
        <dbReference type="ARBA" id="ARBA00022989"/>
    </source>
</evidence>
<evidence type="ECO:0000256" key="7">
    <source>
        <dbReference type="SAM" id="Phobius"/>
    </source>
</evidence>
<evidence type="ECO:0000313" key="9">
    <source>
        <dbReference type="EMBL" id="AEH45026.1"/>
    </source>
</evidence>
<evidence type="ECO:0000313" key="10">
    <source>
        <dbReference type="Proteomes" id="UP000006793"/>
    </source>
</evidence>
<protein>
    <submittedName>
        <fullName evidence="9">Lipopolysaccharide biosynthesis protein</fullName>
    </submittedName>
</protein>
<dbReference type="HOGENOM" id="CLU_063628_0_0_0"/>
<evidence type="ECO:0000259" key="8">
    <source>
        <dbReference type="Pfam" id="PF02706"/>
    </source>
</evidence>
<dbReference type="Proteomes" id="UP000006793">
    <property type="component" value="Chromosome"/>
</dbReference>
<dbReference type="GO" id="GO:0004713">
    <property type="term" value="F:protein tyrosine kinase activity"/>
    <property type="evidence" value="ECO:0007669"/>
    <property type="project" value="TreeGrafter"/>
</dbReference>
<dbReference type="GO" id="GO:0005886">
    <property type="term" value="C:plasma membrane"/>
    <property type="evidence" value="ECO:0007669"/>
    <property type="project" value="UniProtKB-SubCell"/>
</dbReference>
<dbReference type="InterPro" id="IPR003856">
    <property type="entry name" value="LPS_length_determ_N"/>
</dbReference>
<feature type="transmembrane region" description="Helical" evidence="7">
    <location>
        <begin position="261"/>
        <end position="281"/>
    </location>
</feature>
<keyword evidence="6" id="KW-0175">Coiled coil</keyword>
<feature type="domain" description="Polysaccharide chain length determinant N-terminal" evidence="8">
    <location>
        <begin position="29"/>
        <end position="82"/>
    </location>
</feature>
<gene>
    <name evidence="9" type="ordered locus">Thein_1158</name>
</gene>
<name>F8A833_THEID</name>
<reference evidence="9 10" key="2">
    <citation type="journal article" date="2012" name="Stand. Genomic Sci.">
        <title>Complete genome sequence of the thermophilic sulfate-reducing ocean bacterium Thermodesulfatator indicus type strain (CIR29812(T)).</title>
        <authorList>
            <person name="Anderson I."/>
            <person name="Saunders E."/>
            <person name="Lapidus A."/>
            <person name="Nolan M."/>
            <person name="Lucas S."/>
            <person name="Tice H."/>
            <person name="Del Rio T.G."/>
            <person name="Cheng J.F."/>
            <person name="Han C."/>
            <person name="Tapia R."/>
            <person name="Goodwin L.A."/>
            <person name="Pitluck S."/>
            <person name="Liolios K."/>
            <person name="Mavromatis K."/>
            <person name="Pagani I."/>
            <person name="Ivanova N."/>
            <person name="Mikhailova N."/>
            <person name="Pati A."/>
            <person name="Chen A."/>
            <person name="Palaniappan K."/>
            <person name="Land M."/>
            <person name="Hauser L."/>
            <person name="Jeffries C.D."/>
            <person name="Chang Y.J."/>
            <person name="Brambilla E.M."/>
            <person name="Rohde M."/>
            <person name="Spring S."/>
            <person name="Goker M."/>
            <person name="Detter J.C."/>
            <person name="Woyke T."/>
            <person name="Bristow J."/>
            <person name="Eisen J.A."/>
            <person name="Markowitz V."/>
            <person name="Hugenholtz P."/>
            <person name="Kyrpides N.C."/>
            <person name="Klenk H.P."/>
        </authorList>
    </citation>
    <scope>NUCLEOTIDE SEQUENCE [LARGE SCALE GENOMIC DNA]</scope>
    <source>
        <strain evidence="10">DSM 15286 / JCM 11887 / CIR29812</strain>
    </source>
</reference>
<dbReference type="Pfam" id="PF02706">
    <property type="entry name" value="Wzz"/>
    <property type="match status" value="1"/>
</dbReference>
<dbReference type="EMBL" id="CP002683">
    <property type="protein sequence ID" value="AEH45026.1"/>
    <property type="molecule type" value="Genomic_DNA"/>
</dbReference>
<dbReference type="KEGG" id="tid:Thein_1158"/>
<proteinExistence type="predicted"/>
<keyword evidence="10" id="KW-1185">Reference proteome</keyword>
<evidence type="ECO:0000256" key="6">
    <source>
        <dbReference type="SAM" id="Coils"/>
    </source>
</evidence>
<feature type="transmembrane region" description="Helical" evidence="7">
    <location>
        <begin position="45"/>
        <end position="64"/>
    </location>
</feature>
<dbReference type="PANTHER" id="PTHR32309">
    <property type="entry name" value="TYROSINE-PROTEIN KINASE"/>
    <property type="match status" value="1"/>
</dbReference>
<dbReference type="InterPro" id="IPR050445">
    <property type="entry name" value="Bact_polysacc_biosynth/exp"/>
</dbReference>
<keyword evidence="3 7" id="KW-0812">Transmembrane</keyword>
<evidence type="ECO:0000256" key="1">
    <source>
        <dbReference type="ARBA" id="ARBA00004651"/>
    </source>
</evidence>
<dbReference type="InParanoid" id="F8A833"/>
<keyword evidence="4 7" id="KW-1133">Transmembrane helix</keyword>
<keyword evidence="5 7" id="KW-0472">Membrane</keyword>
<organism evidence="9 10">
    <name type="scientific">Thermodesulfatator indicus (strain DSM 15286 / JCM 11887 / CIR29812)</name>
    <dbReference type="NCBI Taxonomy" id="667014"/>
    <lineage>
        <taxon>Bacteria</taxon>
        <taxon>Pseudomonadati</taxon>
        <taxon>Thermodesulfobacteriota</taxon>
        <taxon>Thermodesulfobacteria</taxon>
        <taxon>Thermodesulfobacteriales</taxon>
        <taxon>Thermodesulfatatoraceae</taxon>
        <taxon>Thermodesulfatator</taxon>
    </lineage>
</organism>
<dbReference type="AlphaFoldDB" id="F8A833"/>
<dbReference type="OrthoDB" id="9847905at2"/>